<accession>A0AAD9GFS3</accession>
<feature type="region of interest" description="Disordered" evidence="1">
    <location>
        <begin position="211"/>
        <end position="251"/>
    </location>
</feature>
<keyword evidence="2" id="KW-0732">Signal</keyword>
<feature type="compositionally biased region" description="Polar residues" evidence="1">
    <location>
        <begin position="215"/>
        <end position="251"/>
    </location>
</feature>
<evidence type="ECO:0000313" key="4">
    <source>
        <dbReference type="Proteomes" id="UP001195914"/>
    </source>
</evidence>
<dbReference type="Proteomes" id="UP001195914">
    <property type="component" value="Unassembled WGS sequence"/>
</dbReference>
<comment type="caution">
    <text evidence="3">The sequence shown here is derived from an EMBL/GenBank/DDBJ whole genome shotgun (WGS) entry which is preliminary data.</text>
</comment>
<proteinExistence type="predicted"/>
<name>A0AAD9GFS3_BABDI</name>
<reference evidence="3" key="1">
    <citation type="journal article" date="2014" name="Nucleic Acids Res.">
        <title>The evolutionary dynamics of variant antigen genes in Babesia reveal a history of genomic innovation underlying host-parasite interaction.</title>
        <authorList>
            <person name="Jackson A.P."/>
            <person name="Otto T.D."/>
            <person name="Darby A."/>
            <person name="Ramaprasad A."/>
            <person name="Xia D."/>
            <person name="Echaide I.E."/>
            <person name="Farber M."/>
            <person name="Gahlot S."/>
            <person name="Gamble J."/>
            <person name="Gupta D."/>
            <person name="Gupta Y."/>
            <person name="Jackson L."/>
            <person name="Malandrin L."/>
            <person name="Malas T.B."/>
            <person name="Moussa E."/>
            <person name="Nair M."/>
            <person name="Reid A.J."/>
            <person name="Sanders M."/>
            <person name="Sharma J."/>
            <person name="Tracey A."/>
            <person name="Quail M.A."/>
            <person name="Weir W."/>
            <person name="Wastling J.M."/>
            <person name="Hall N."/>
            <person name="Willadsen P."/>
            <person name="Lingelbach K."/>
            <person name="Shiels B."/>
            <person name="Tait A."/>
            <person name="Berriman M."/>
            <person name="Allred D.R."/>
            <person name="Pain A."/>
        </authorList>
    </citation>
    <scope>NUCLEOTIDE SEQUENCE</scope>
    <source>
        <strain evidence="3">1802A</strain>
    </source>
</reference>
<protein>
    <recommendedName>
        <fullName evidence="5">Secreted protein</fullName>
    </recommendedName>
</protein>
<keyword evidence="4" id="KW-1185">Reference proteome</keyword>
<gene>
    <name evidence="3" type="ORF">X943_003626</name>
</gene>
<dbReference type="AlphaFoldDB" id="A0AAD9GFS3"/>
<dbReference type="EMBL" id="JAHBMH010000033">
    <property type="protein sequence ID" value="KAK1937647.1"/>
    <property type="molecule type" value="Genomic_DNA"/>
</dbReference>
<organism evidence="3 4">
    <name type="scientific">Babesia divergens</name>
    <dbReference type="NCBI Taxonomy" id="32595"/>
    <lineage>
        <taxon>Eukaryota</taxon>
        <taxon>Sar</taxon>
        <taxon>Alveolata</taxon>
        <taxon>Apicomplexa</taxon>
        <taxon>Aconoidasida</taxon>
        <taxon>Piroplasmida</taxon>
        <taxon>Babesiidae</taxon>
        <taxon>Babesia</taxon>
    </lineage>
</organism>
<evidence type="ECO:0000256" key="2">
    <source>
        <dbReference type="SAM" id="SignalP"/>
    </source>
</evidence>
<evidence type="ECO:0000256" key="1">
    <source>
        <dbReference type="SAM" id="MobiDB-lite"/>
    </source>
</evidence>
<evidence type="ECO:0000313" key="3">
    <source>
        <dbReference type="EMBL" id="KAK1937647.1"/>
    </source>
</evidence>
<feature type="signal peptide" evidence="2">
    <location>
        <begin position="1"/>
        <end position="26"/>
    </location>
</feature>
<reference evidence="3" key="2">
    <citation type="submission" date="2021-05" db="EMBL/GenBank/DDBJ databases">
        <authorList>
            <person name="Pain A."/>
        </authorList>
    </citation>
    <scope>NUCLEOTIDE SEQUENCE</scope>
    <source>
        <strain evidence="3">1802A</strain>
    </source>
</reference>
<sequence>MDVLRILNMMGLCSLAFLFNGREVSCGIFGTKTASKKSPKKVEEPTPLKLLQKDFVDSSLASSILFLEEFCLKTQTRMFKDKLKDERFKGIKNVCTRIHLNAGYLTQSLLVPVGAEALGRRSLQADKFDDYTSWLGKNLPGIMKALHNMADGILPLTKEQVKDASANGLASYGFSYKKGTWRDMVFSSFFKTVTTDLKRDFSKLYSYFGKPTPVAETTLNSEDSTEGPQNPNGPDSESLQDVPSPSTDESI</sequence>
<evidence type="ECO:0008006" key="5">
    <source>
        <dbReference type="Google" id="ProtNLM"/>
    </source>
</evidence>
<feature type="chain" id="PRO_5042103241" description="Secreted protein" evidence="2">
    <location>
        <begin position="27"/>
        <end position="251"/>
    </location>
</feature>